<dbReference type="PANTHER" id="PTHR43721">
    <property type="entry name" value="ELONGATION FACTOR TU-RELATED"/>
    <property type="match status" value="1"/>
</dbReference>
<protein>
    <recommendedName>
        <fullName evidence="8">Tr-type G domain-containing protein</fullName>
    </recommendedName>
</protein>
<evidence type="ECO:0000256" key="5">
    <source>
        <dbReference type="ARBA" id="ARBA00023004"/>
    </source>
</evidence>
<dbReference type="SUPFAM" id="SSF140959">
    <property type="entry name" value="Indolic compounds 2,3-dioxygenase-like"/>
    <property type="match status" value="1"/>
</dbReference>
<gene>
    <name evidence="9" type="ORF">BDV96DRAFT_608847</name>
</gene>
<dbReference type="InterPro" id="IPR009000">
    <property type="entry name" value="Transl_B-barrel_sf"/>
</dbReference>
<dbReference type="Pfam" id="PF01231">
    <property type="entry name" value="IDO"/>
    <property type="match status" value="1"/>
</dbReference>
<dbReference type="OrthoDB" id="248233at2759"/>
<dbReference type="Gene3D" id="3.40.50.300">
    <property type="entry name" value="P-loop containing nucleotide triphosphate hydrolases"/>
    <property type="match status" value="1"/>
</dbReference>
<dbReference type="GO" id="GO:0046872">
    <property type="term" value="F:metal ion binding"/>
    <property type="evidence" value="ECO:0007669"/>
    <property type="project" value="UniProtKB-KW"/>
</dbReference>
<accession>A0A6A5ZVZ5</accession>
<dbReference type="Pfam" id="PF03144">
    <property type="entry name" value="GTP_EFTU_D2"/>
    <property type="match status" value="1"/>
</dbReference>
<keyword evidence="4" id="KW-0547">Nucleotide-binding</keyword>
<dbReference type="InterPro" id="IPR050055">
    <property type="entry name" value="EF-Tu_GTPase"/>
</dbReference>
<organism evidence="9 10">
    <name type="scientific">Lophiotrema nucula</name>
    <dbReference type="NCBI Taxonomy" id="690887"/>
    <lineage>
        <taxon>Eukaryota</taxon>
        <taxon>Fungi</taxon>
        <taxon>Dikarya</taxon>
        <taxon>Ascomycota</taxon>
        <taxon>Pezizomycotina</taxon>
        <taxon>Dothideomycetes</taxon>
        <taxon>Pleosporomycetidae</taxon>
        <taxon>Pleosporales</taxon>
        <taxon>Lophiotremataceae</taxon>
        <taxon>Lophiotrema</taxon>
    </lineage>
</organism>
<dbReference type="Proteomes" id="UP000799770">
    <property type="component" value="Unassembled WGS sequence"/>
</dbReference>
<dbReference type="InterPro" id="IPR004161">
    <property type="entry name" value="EFTu-like_2"/>
</dbReference>
<dbReference type="GO" id="GO:0003746">
    <property type="term" value="F:translation elongation factor activity"/>
    <property type="evidence" value="ECO:0007669"/>
    <property type="project" value="TreeGrafter"/>
</dbReference>
<keyword evidence="6" id="KW-0342">GTP-binding</keyword>
<dbReference type="GO" id="GO:0016702">
    <property type="term" value="F:oxidoreductase activity, acting on single donors with incorporation of molecular oxygen, incorporation of two atoms of oxygen"/>
    <property type="evidence" value="ECO:0007669"/>
    <property type="project" value="UniProtKB-ARBA"/>
</dbReference>
<evidence type="ECO:0000256" key="4">
    <source>
        <dbReference type="ARBA" id="ARBA00022741"/>
    </source>
</evidence>
<dbReference type="CDD" id="cd03708">
    <property type="entry name" value="GTPBP_III"/>
    <property type="match status" value="1"/>
</dbReference>
<dbReference type="CDD" id="cd03694">
    <property type="entry name" value="GTPBP_II"/>
    <property type="match status" value="1"/>
</dbReference>
<dbReference type="GO" id="GO:0019441">
    <property type="term" value="P:L-tryptophan catabolic process to kynurenine"/>
    <property type="evidence" value="ECO:0007669"/>
    <property type="project" value="InterPro"/>
</dbReference>
<dbReference type="PROSITE" id="PS51722">
    <property type="entry name" value="G_TR_2"/>
    <property type="match status" value="1"/>
</dbReference>
<evidence type="ECO:0000256" key="6">
    <source>
        <dbReference type="ARBA" id="ARBA00023134"/>
    </source>
</evidence>
<dbReference type="FunFam" id="1.20.58.480:FF:000005">
    <property type="entry name" value="Indoleamine 2,3-dioxygenase family protein"/>
    <property type="match status" value="1"/>
</dbReference>
<evidence type="ECO:0000256" key="1">
    <source>
        <dbReference type="ARBA" id="ARBA00007119"/>
    </source>
</evidence>
<dbReference type="GO" id="GO:0005525">
    <property type="term" value="F:GTP binding"/>
    <property type="evidence" value="ECO:0007669"/>
    <property type="project" value="UniProtKB-KW"/>
</dbReference>
<dbReference type="SUPFAM" id="SSF52540">
    <property type="entry name" value="P-loop containing nucleoside triphosphate hydrolases"/>
    <property type="match status" value="1"/>
</dbReference>
<dbReference type="InterPro" id="IPR000898">
    <property type="entry name" value="Indolamine_dOase"/>
</dbReference>
<name>A0A6A5ZVZ5_9PLEO</name>
<dbReference type="GO" id="GO:0020037">
    <property type="term" value="F:heme binding"/>
    <property type="evidence" value="ECO:0007669"/>
    <property type="project" value="InterPro"/>
</dbReference>
<comment type="similarity">
    <text evidence="2">Belongs to the TRAFAC class translation factor GTPase superfamily. Classic translation factor GTPase family. EF-Tu/EF-1A subfamily.</text>
</comment>
<dbReference type="InterPro" id="IPR000795">
    <property type="entry name" value="T_Tr_GTP-bd_dom"/>
</dbReference>
<evidence type="ECO:0000313" key="10">
    <source>
        <dbReference type="Proteomes" id="UP000799770"/>
    </source>
</evidence>
<evidence type="ECO:0000313" key="9">
    <source>
        <dbReference type="EMBL" id="KAF2123144.1"/>
    </source>
</evidence>
<dbReference type="FunFam" id="2.40.30.10:FF:000014">
    <property type="entry name" value="Probable GTP-binding protein 1"/>
    <property type="match status" value="1"/>
</dbReference>
<sequence length="1097" mass="121526">MSASTSTFDFDVLTDTRPDDHSLPAFMVSTTRGFLPRQEPVVILPKEFEAVESILNCMPVKKLDGTPGLLASFTFGDTIVKELPDLTAEVEKYRDDLVIMNALYRDYSFLASAYLLEPCHERFLKGEPYGLGRQSLPKCIALPIVKIADIVGFKPFMEYAGSYALFNYRLEDQEKGLEYDNLRLVRAFEHGLDPTSSEAGFVLVHIAMVKESGALVKGAVEMLNGSTRRDREMFDEGLRTLGDGLRKVNAVMNTMWNRSKPQSYTTFRTFIFGITSQSMFPNGVVYEGVSDEPMSFRGESGANDSMIPLCDNLLQIDMPETPLTDILKDFRQYRPGNHREFLEAVRDCASSSNVKSFALTDSVSAALYLQALDQVRDFRWRHWCFTREYILKRTSHPTATGGSPIVTWLPNQLQAVMAQMMEAAGYCRDVRGVGEIVENVGHQREALRKEMEKYCGERGQIVCPGPCWSEGCDLRATMLAHNSAIHGVGSAIALSEFADYVQKQQALRRPAGQTPAVLEDHDELDIIDSLGLSDDTFYVPLKTLLLKPAEENVAGLAEYLRGRLAEGHGEALFDLGLEDNGDSMNFSKEEWDIALKKVGEVCEDVKADFKILMTRNVGGELDVGPRDAKDKGASGKLMLRRRPESVDDVIETRIAVVGNVDAGKSTMLGVLVKGGLDDGRGKARVNLFRHKHEIESGRTSSVGMEIMGFDSKGEVVVSNVAGRKLTWEEIGRRSAKVISFTDLAGHERYLRTTVFGLLSSEPNYCLLMVAANNGLIGMSKEHLGIALALNVPVMVVITKIDICPPQILEQTIVQLTKILKSPGARKIPIFIKNREECINTATQFVSRRICPIFQVSNVTGDNLDLVRTFLNILPHHGNYNADAPLEFHVNDTFSVPFVGTVVSGVVKSGVIHTGDTIQIGPDSLGGFTTTKVRSIERKRIQVPGCSAGQSGSLALRNVRRKDVRKGMVVLHKPDKPDPVTGELAKPKVYREFVAEVLILSHATTIKTKYQAMLHVGPVSQTCAIIDIDRQYIRTGDRAQVAFRFVQRPEYLTIGDRILFREGRTKGLGIVKAVGYDPNKPLNPELQKGRDGKIKDQG</sequence>
<proteinExistence type="inferred from homology"/>
<dbReference type="Pfam" id="PF00009">
    <property type="entry name" value="GTP_EFTU"/>
    <property type="match status" value="1"/>
</dbReference>
<evidence type="ECO:0000259" key="8">
    <source>
        <dbReference type="PROSITE" id="PS51722"/>
    </source>
</evidence>
<dbReference type="Gene3D" id="2.40.30.10">
    <property type="entry name" value="Translation factors"/>
    <property type="match status" value="1"/>
</dbReference>
<keyword evidence="7" id="KW-0349">Heme</keyword>
<reference evidence="9" key="1">
    <citation type="journal article" date="2020" name="Stud. Mycol.">
        <title>101 Dothideomycetes genomes: a test case for predicting lifestyles and emergence of pathogens.</title>
        <authorList>
            <person name="Haridas S."/>
            <person name="Albert R."/>
            <person name="Binder M."/>
            <person name="Bloem J."/>
            <person name="Labutti K."/>
            <person name="Salamov A."/>
            <person name="Andreopoulos B."/>
            <person name="Baker S."/>
            <person name="Barry K."/>
            <person name="Bills G."/>
            <person name="Bluhm B."/>
            <person name="Cannon C."/>
            <person name="Castanera R."/>
            <person name="Culley D."/>
            <person name="Daum C."/>
            <person name="Ezra D."/>
            <person name="Gonzalez J."/>
            <person name="Henrissat B."/>
            <person name="Kuo A."/>
            <person name="Liang C."/>
            <person name="Lipzen A."/>
            <person name="Lutzoni F."/>
            <person name="Magnuson J."/>
            <person name="Mondo S."/>
            <person name="Nolan M."/>
            <person name="Ohm R."/>
            <person name="Pangilinan J."/>
            <person name="Park H.-J."/>
            <person name="Ramirez L."/>
            <person name="Alfaro M."/>
            <person name="Sun H."/>
            <person name="Tritt A."/>
            <person name="Yoshinaga Y."/>
            <person name="Zwiers L.-H."/>
            <person name="Turgeon B."/>
            <person name="Goodwin S."/>
            <person name="Spatafora J."/>
            <person name="Crous P."/>
            <person name="Grigoriev I."/>
        </authorList>
    </citation>
    <scope>NUCLEOTIDE SEQUENCE</scope>
    <source>
        <strain evidence="9">CBS 627.86</strain>
    </source>
</reference>
<dbReference type="GO" id="GO:0003924">
    <property type="term" value="F:GTPase activity"/>
    <property type="evidence" value="ECO:0007669"/>
    <property type="project" value="InterPro"/>
</dbReference>
<dbReference type="AlphaFoldDB" id="A0A6A5ZVZ5"/>
<dbReference type="PANTHER" id="PTHR43721:SF9">
    <property type="entry name" value="GTP-BINDING PROTEIN 1"/>
    <property type="match status" value="1"/>
</dbReference>
<evidence type="ECO:0000256" key="7">
    <source>
        <dbReference type="PIRSR" id="PIRSR600898-1"/>
    </source>
</evidence>
<feature type="domain" description="Tr-type G" evidence="8">
    <location>
        <begin position="649"/>
        <end position="879"/>
    </location>
</feature>
<dbReference type="InterPro" id="IPR035531">
    <property type="entry name" value="GTPBP1-like"/>
</dbReference>
<dbReference type="SUPFAM" id="SSF50465">
    <property type="entry name" value="EF-Tu/eEF-1alpha/eIF2-gamma C-terminal domain"/>
    <property type="match status" value="1"/>
</dbReference>
<dbReference type="InterPro" id="IPR009001">
    <property type="entry name" value="Transl_elong_EF1A/Init_IF2_C"/>
</dbReference>
<keyword evidence="3 7" id="KW-0479">Metal-binding</keyword>
<dbReference type="CDD" id="cd04165">
    <property type="entry name" value="GTPBP1_like"/>
    <property type="match status" value="1"/>
</dbReference>
<dbReference type="EMBL" id="ML977310">
    <property type="protein sequence ID" value="KAF2123144.1"/>
    <property type="molecule type" value="Genomic_DNA"/>
</dbReference>
<comment type="similarity">
    <text evidence="1">Belongs to the indoleamine 2,3-dioxygenase family.</text>
</comment>
<dbReference type="SUPFAM" id="SSF50447">
    <property type="entry name" value="Translation proteins"/>
    <property type="match status" value="1"/>
</dbReference>
<dbReference type="Gene3D" id="1.20.58.480">
    <property type="match status" value="1"/>
</dbReference>
<dbReference type="InterPro" id="IPR037217">
    <property type="entry name" value="Trp/Indoleamine_2_3_dOase-like"/>
</dbReference>
<keyword evidence="10" id="KW-1185">Reference proteome</keyword>
<dbReference type="FunFam" id="3.40.50.300:FF:000091">
    <property type="entry name" value="Probable GTP-binding protein 1"/>
    <property type="match status" value="1"/>
</dbReference>
<keyword evidence="5 7" id="KW-0408">Iron</keyword>
<feature type="binding site" description="proximal binding residue" evidence="7">
    <location>
        <position position="382"/>
    </location>
    <ligand>
        <name>heme b</name>
        <dbReference type="ChEBI" id="CHEBI:60344"/>
    </ligand>
    <ligandPart>
        <name>Fe</name>
        <dbReference type="ChEBI" id="CHEBI:18248"/>
    </ligandPart>
</feature>
<evidence type="ECO:0000256" key="3">
    <source>
        <dbReference type="ARBA" id="ARBA00022723"/>
    </source>
</evidence>
<evidence type="ECO:0000256" key="2">
    <source>
        <dbReference type="ARBA" id="ARBA00007249"/>
    </source>
</evidence>
<dbReference type="InterPro" id="IPR027417">
    <property type="entry name" value="P-loop_NTPase"/>
</dbReference>